<feature type="region of interest" description="Disordered" evidence="1">
    <location>
        <begin position="1"/>
        <end position="41"/>
    </location>
</feature>
<feature type="compositionally biased region" description="Basic residues" evidence="1">
    <location>
        <begin position="1"/>
        <end position="20"/>
    </location>
</feature>
<name>A0A5C6ARW7_9BACT</name>
<organism evidence="2 3">
    <name type="scientific">Stieleria varia</name>
    <dbReference type="NCBI Taxonomy" id="2528005"/>
    <lineage>
        <taxon>Bacteria</taxon>
        <taxon>Pseudomonadati</taxon>
        <taxon>Planctomycetota</taxon>
        <taxon>Planctomycetia</taxon>
        <taxon>Pirellulales</taxon>
        <taxon>Pirellulaceae</taxon>
        <taxon>Stieleria</taxon>
    </lineage>
</organism>
<evidence type="ECO:0000313" key="2">
    <source>
        <dbReference type="EMBL" id="TWU02318.1"/>
    </source>
</evidence>
<dbReference type="Proteomes" id="UP000320176">
    <property type="component" value="Unassembled WGS sequence"/>
</dbReference>
<evidence type="ECO:0000256" key="1">
    <source>
        <dbReference type="SAM" id="MobiDB-lite"/>
    </source>
</evidence>
<gene>
    <name evidence="2" type="ORF">Pla52n_33680</name>
</gene>
<proteinExistence type="predicted"/>
<keyword evidence="3" id="KW-1185">Reference proteome</keyword>
<dbReference type="EMBL" id="SJPN01000004">
    <property type="protein sequence ID" value="TWU02318.1"/>
    <property type="molecule type" value="Genomic_DNA"/>
</dbReference>
<protein>
    <submittedName>
        <fullName evidence="2">Uncharacterized protein</fullName>
    </submittedName>
</protein>
<accession>A0A5C6ARW7</accession>
<evidence type="ECO:0000313" key="3">
    <source>
        <dbReference type="Proteomes" id="UP000320176"/>
    </source>
</evidence>
<reference evidence="2 3" key="1">
    <citation type="submission" date="2019-02" db="EMBL/GenBank/DDBJ databases">
        <title>Deep-cultivation of Planctomycetes and their phenomic and genomic characterization uncovers novel biology.</title>
        <authorList>
            <person name="Wiegand S."/>
            <person name="Jogler M."/>
            <person name="Boedeker C."/>
            <person name="Pinto D."/>
            <person name="Vollmers J."/>
            <person name="Rivas-Marin E."/>
            <person name="Kohn T."/>
            <person name="Peeters S.H."/>
            <person name="Heuer A."/>
            <person name="Rast P."/>
            <person name="Oberbeckmann S."/>
            <person name="Bunk B."/>
            <person name="Jeske O."/>
            <person name="Meyerdierks A."/>
            <person name="Storesund J.E."/>
            <person name="Kallscheuer N."/>
            <person name="Luecker S."/>
            <person name="Lage O.M."/>
            <person name="Pohl T."/>
            <person name="Merkel B.J."/>
            <person name="Hornburger P."/>
            <person name="Mueller R.-W."/>
            <person name="Bruemmer F."/>
            <person name="Labrenz M."/>
            <person name="Spormann A.M."/>
            <person name="Op Den Camp H."/>
            <person name="Overmann J."/>
            <person name="Amann R."/>
            <person name="Jetten M.S.M."/>
            <person name="Mascher T."/>
            <person name="Medema M.H."/>
            <person name="Devos D.P."/>
            <person name="Kaster A.-K."/>
            <person name="Ovreas L."/>
            <person name="Rohde M."/>
            <person name="Galperin M.Y."/>
            <person name="Jogler C."/>
        </authorList>
    </citation>
    <scope>NUCLEOTIDE SEQUENCE [LARGE SCALE GENOMIC DNA]</scope>
    <source>
        <strain evidence="2 3">Pla52n</strain>
    </source>
</reference>
<dbReference type="AlphaFoldDB" id="A0A5C6ARW7"/>
<comment type="caution">
    <text evidence="2">The sequence shown here is derived from an EMBL/GenBank/DDBJ whole genome shotgun (WGS) entry which is preliminary data.</text>
</comment>
<sequence>MQLRQKLPRRHLISRTRARGASRSCHQPIRPHTSSTPHRPKRRCTFNAVTQVESCSRDPIGFGGSQWNLYEYVDSEPLVKVDPKGLQGHHKCCNGTKYSSNVQGCCGGKKIYSKLSSCCENGQVVSKVEIKVCRGRLGGDGSSIPVCGWLSHTFIICPDGKQYGKHPLPFDGCRPPDFLDMCGSGIGYVNEEVDRDPSKAVCKTIKVCPEDAKRMCKTGWTEDRYNLFCVPWGGTNCHSWGCNNSE</sequence>